<comment type="caution">
    <text evidence="2">The sequence shown here is derived from an EMBL/GenBank/DDBJ whole genome shotgun (WGS) entry which is preliminary data.</text>
</comment>
<sequence>MPPKIKKPSKIQYRKLIIDAITTLNKRYGCSLVDIQTYILKKNKKDDEQRLKVQTRIQVRKMDKEDLLKCRKGLYQLTEH</sequence>
<organism evidence="2 3">
    <name type="scientific">Streblomastix strix</name>
    <dbReference type="NCBI Taxonomy" id="222440"/>
    <lineage>
        <taxon>Eukaryota</taxon>
        <taxon>Metamonada</taxon>
        <taxon>Preaxostyla</taxon>
        <taxon>Oxymonadida</taxon>
        <taxon>Streblomastigidae</taxon>
        <taxon>Streblomastix</taxon>
    </lineage>
</organism>
<evidence type="ECO:0000259" key="1">
    <source>
        <dbReference type="PROSITE" id="PS51504"/>
    </source>
</evidence>
<proteinExistence type="predicted"/>
<dbReference type="SMART" id="SM00526">
    <property type="entry name" value="H15"/>
    <property type="match status" value="1"/>
</dbReference>
<reference evidence="2 3" key="1">
    <citation type="submission" date="2019-03" db="EMBL/GenBank/DDBJ databases">
        <title>Single cell metagenomics reveals metabolic interactions within the superorganism composed of flagellate Streblomastix strix and complex community of Bacteroidetes bacteria on its surface.</title>
        <authorList>
            <person name="Treitli S.C."/>
            <person name="Kolisko M."/>
            <person name="Husnik F."/>
            <person name="Keeling P."/>
            <person name="Hampl V."/>
        </authorList>
    </citation>
    <scope>NUCLEOTIDE SEQUENCE [LARGE SCALE GENOMIC DNA]</scope>
    <source>
        <strain evidence="2">ST1C</strain>
    </source>
</reference>
<evidence type="ECO:0000313" key="2">
    <source>
        <dbReference type="EMBL" id="KAA6363236.1"/>
    </source>
</evidence>
<dbReference type="EMBL" id="SNRW01023173">
    <property type="protein sequence ID" value="KAA6363236.1"/>
    <property type="molecule type" value="Genomic_DNA"/>
</dbReference>
<dbReference type="Proteomes" id="UP000324800">
    <property type="component" value="Unassembled WGS sequence"/>
</dbReference>
<dbReference type="PROSITE" id="PS51504">
    <property type="entry name" value="H15"/>
    <property type="match status" value="1"/>
</dbReference>
<dbReference type="GO" id="GO:0006334">
    <property type="term" value="P:nucleosome assembly"/>
    <property type="evidence" value="ECO:0007669"/>
    <property type="project" value="InterPro"/>
</dbReference>
<protein>
    <recommendedName>
        <fullName evidence="1">H15 domain-containing protein</fullName>
    </recommendedName>
</protein>
<name>A0A5J4TXL3_9EUKA</name>
<gene>
    <name evidence="2" type="ORF">EZS28_041238</name>
</gene>
<dbReference type="GO" id="GO:0003677">
    <property type="term" value="F:DNA binding"/>
    <property type="evidence" value="ECO:0007669"/>
    <property type="project" value="InterPro"/>
</dbReference>
<dbReference type="InterPro" id="IPR005818">
    <property type="entry name" value="Histone_H1/H5_H15"/>
</dbReference>
<dbReference type="InterPro" id="IPR036388">
    <property type="entry name" value="WH-like_DNA-bd_sf"/>
</dbReference>
<dbReference type="InterPro" id="IPR036390">
    <property type="entry name" value="WH_DNA-bd_sf"/>
</dbReference>
<dbReference type="GO" id="GO:0000786">
    <property type="term" value="C:nucleosome"/>
    <property type="evidence" value="ECO:0007669"/>
    <property type="project" value="InterPro"/>
</dbReference>
<dbReference type="Gene3D" id="1.10.10.10">
    <property type="entry name" value="Winged helix-like DNA-binding domain superfamily/Winged helix DNA-binding domain"/>
    <property type="match status" value="1"/>
</dbReference>
<dbReference type="OrthoDB" id="1110759at2759"/>
<accession>A0A5J4TXL3</accession>
<dbReference type="Pfam" id="PF00538">
    <property type="entry name" value="Linker_histone"/>
    <property type="match status" value="1"/>
</dbReference>
<feature type="domain" description="H15" evidence="1">
    <location>
        <begin position="6"/>
        <end position="79"/>
    </location>
</feature>
<evidence type="ECO:0000313" key="3">
    <source>
        <dbReference type="Proteomes" id="UP000324800"/>
    </source>
</evidence>
<dbReference type="AlphaFoldDB" id="A0A5J4TXL3"/>
<dbReference type="SUPFAM" id="SSF46785">
    <property type="entry name" value="Winged helix' DNA-binding domain"/>
    <property type="match status" value="1"/>
</dbReference>